<feature type="domain" description="DUF4116" evidence="1">
    <location>
        <begin position="9"/>
        <end position="55"/>
    </location>
</feature>
<dbReference type="Proteomes" id="UP000269352">
    <property type="component" value="Unassembled WGS sequence"/>
</dbReference>
<dbReference type="Pfam" id="PF13475">
    <property type="entry name" value="DUF4116"/>
    <property type="match status" value="1"/>
</dbReference>
<evidence type="ECO:0000313" key="2">
    <source>
        <dbReference type="EMBL" id="GBR74777.1"/>
    </source>
</evidence>
<sequence length="427" mass="48498">MDLCREIIDEELLTLACSVNERLNISQYATDELQNNLDFILPILEKNPSAFQYLGTKAQNNPQIILSTLTHWDYNNSLKSISCVIEKLDFFTLLNKALLQEIAANIEPGGLLVSEILREAHKRAPQEFNGFLENNPDFIPDLLSTNRTLLVESLRILNLNSKNLHNPIIRFFGNIETALTFDAEKKQGRQYARLIIEAIPQALVKQWDKELEAIGIKNSALRFKNDAVVQHIIEQREKLENKQIDFTKPITVIFYAQDDYNYALTQNSIEETITHNNQVLFFSINGDQDMQKYLKLLTENLPSGKEITIIIGGHSNPSKTYFGIIGILGSHTLDPRDYKKPWFRQAWHNLNGHNPIRFICLDACEGGQGKENQATRLAETIGVKVYAATAPTTGVDYDYTDTGNITNPHFRFDIFYAHVGKTIVAGQ</sequence>
<comment type="caution">
    <text evidence="2">The sequence shown here is derived from an EMBL/GenBank/DDBJ whole genome shotgun (WGS) entry which is preliminary data.</text>
</comment>
<organism evidence="2 3">
    <name type="scientific">Termititenax aidoneus</name>
    <dbReference type="NCBI Taxonomy" id="2218524"/>
    <lineage>
        <taxon>Bacteria</taxon>
        <taxon>Bacillati</taxon>
        <taxon>Candidatus Margulisiibacteriota</taxon>
        <taxon>Candidatus Termititenacia</taxon>
        <taxon>Candidatus Termititenacales</taxon>
        <taxon>Candidatus Termititenacaceae</taxon>
        <taxon>Candidatus Termititenax</taxon>
    </lineage>
</organism>
<proteinExistence type="predicted"/>
<evidence type="ECO:0000313" key="3">
    <source>
        <dbReference type="Proteomes" id="UP000269352"/>
    </source>
</evidence>
<gene>
    <name evidence="2" type="ORF">NO1_1899</name>
</gene>
<dbReference type="AlphaFoldDB" id="A0A388TD31"/>
<name>A0A388TD31_TERA1</name>
<accession>A0A388TD31</accession>
<dbReference type="EMBL" id="BGZN01000084">
    <property type="protein sequence ID" value="GBR74777.1"/>
    <property type="molecule type" value="Genomic_DNA"/>
</dbReference>
<keyword evidence="3" id="KW-1185">Reference proteome</keyword>
<dbReference type="InterPro" id="IPR025197">
    <property type="entry name" value="DUF4116"/>
</dbReference>
<protein>
    <recommendedName>
        <fullName evidence="1">DUF4116 domain-containing protein</fullName>
    </recommendedName>
</protein>
<reference evidence="2 3" key="1">
    <citation type="journal article" date="2019" name="ISME J.">
        <title>Genome analyses of uncultured TG2/ZB3 bacteria in 'Margulisbacteria' specifically attached to ectosymbiotic spirochetes of protists in the termite gut.</title>
        <authorList>
            <person name="Utami Y.D."/>
            <person name="Kuwahara H."/>
            <person name="Igai K."/>
            <person name="Murakami T."/>
            <person name="Sugaya K."/>
            <person name="Morikawa T."/>
            <person name="Nagura Y."/>
            <person name="Yuki M."/>
            <person name="Deevong P."/>
            <person name="Inoue T."/>
            <person name="Kihara K."/>
            <person name="Lo N."/>
            <person name="Yamada A."/>
            <person name="Ohkuma M."/>
            <person name="Hongoh Y."/>
        </authorList>
    </citation>
    <scope>NUCLEOTIDE SEQUENCE [LARGE SCALE GENOMIC DNA]</scope>
    <source>
        <strain evidence="2">NkOx7-01</strain>
    </source>
</reference>
<evidence type="ECO:0000259" key="1">
    <source>
        <dbReference type="Pfam" id="PF13475"/>
    </source>
</evidence>